<dbReference type="Pfam" id="PF04166">
    <property type="entry name" value="PdxA"/>
    <property type="match status" value="1"/>
</dbReference>
<dbReference type="RefSeq" id="WP_096055007.1">
    <property type="nucleotide sequence ID" value="NZ_CP023344.1"/>
</dbReference>
<evidence type="ECO:0000256" key="1">
    <source>
        <dbReference type="ARBA" id="ARBA00022723"/>
    </source>
</evidence>
<proteinExistence type="predicted"/>
<dbReference type="PANTHER" id="PTHR30004">
    <property type="entry name" value="4-HYDROXYTHREONINE-4-PHOSPHATE DEHYDROGENASE"/>
    <property type="match status" value="1"/>
</dbReference>
<dbReference type="GO" id="GO:0051287">
    <property type="term" value="F:NAD binding"/>
    <property type="evidence" value="ECO:0007669"/>
    <property type="project" value="InterPro"/>
</dbReference>
<dbReference type="SUPFAM" id="SSF53659">
    <property type="entry name" value="Isocitrate/Isopropylmalate dehydrogenase-like"/>
    <property type="match status" value="1"/>
</dbReference>
<dbReference type="OrthoDB" id="9801783at2"/>
<evidence type="ECO:0000256" key="3">
    <source>
        <dbReference type="ARBA" id="ARBA00023027"/>
    </source>
</evidence>
<evidence type="ECO:0000256" key="2">
    <source>
        <dbReference type="ARBA" id="ARBA00023002"/>
    </source>
</evidence>
<protein>
    <submittedName>
        <fullName evidence="4">4-hydroxythreonine-4-phosphate dehydrogenase PdxA</fullName>
    </submittedName>
</protein>
<organism evidence="4 5">
    <name type="scientific">Nibricoccus aquaticus</name>
    <dbReference type="NCBI Taxonomy" id="2576891"/>
    <lineage>
        <taxon>Bacteria</taxon>
        <taxon>Pseudomonadati</taxon>
        <taxon>Verrucomicrobiota</taxon>
        <taxon>Opitutia</taxon>
        <taxon>Opitutales</taxon>
        <taxon>Opitutaceae</taxon>
        <taxon>Nibricoccus</taxon>
    </lineage>
</organism>
<keyword evidence="5" id="KW-1185">Reference proteome</keyword>
<sequence>MSSATLPILAITLGDPAGTGPEIIAKALALPEIHTICRPLIVGDAAVLTQALRFVNSSLKVRAFASVAEATYSPDTIAVLDLKNVELAKLQLGKVDAMAGQAAYEYVKHAAELALAGEVAAIVTSALNKAAMNLAGHHYDGHTGLLAEVCKSPGATMMLVAEKLRVSHVSTHVPLRVAIDRVRPERILKVLQLTHDAVKKLGIEKPKIAVAGLNPHAGENGLFGDDEQKFIEPAIAEGRARGFDVSGPYAGDTVFFRVLQGEFDAGIAMYHDQGHVAAKMLGIWRGVNVTLGLPIIRTSVEHGTDFANVGTGRGDPRSLVEAIKLAATMAKNRAPITVP</sequence>
<accession>A0A290Q3X9</accession>
<dbReference type="Gene3D" id="3.40.718.10">
    <property type="entry name" value="Isopropylmalate Dehydrogenase"/>
    <property type="match status" value="1"/>
</dbReference>
<reference evidence="4 5" key="1">
    <citation type="submission" date="2017-09" db="EMBL/GenBank/DDBJ databases">
        <title>Complete genome sequence of Verrucomicrobial strain HZ-65, isolated from freshwater.</title>
        <authorList>
            <person name="Choi A."/>
        </authorList>
    </citation>
    <scope>NUCLEOTIDE SEQUENCE [LARGE SCALE GENOMIC DNA]</scope>
    <source>
        <strain evidence="4 5">HZ-65</strain>
    </source>
</reference>
<dbReference type="AlphaFoldDB" id="A0A290Q3X9"/>
<dbReference type="GO" id="GO:0016491">
    <property type="term" value="F:oxidoreductase activity"/>
    <property type="evidence" value="ECO:0007669"/>
    <property type="project" value="UniProtKB-KW"/>
</dbReference>
<evidence type="ECO:0000313" key="5">
    <source>
        <dbReference type="Proteomes" id="UP000217265"/>
    </source>
</evidence>
<dbReference type="KEGG" id="vbh:CMV30_05080"/>
<dbReference type="GO" id="GO:0046872">
    <property type="term" value="F:metal ion binding"/>
    <property type="evidence" value="ECO:0007669"/>
    <property type="project" value="UniProtKB-KW"/>
</dbReference>
<dbReference type="EMBL" id="CP023344">
    <property type="protein sequence ID" value="ATC63375.1"/>
    <property type="molecule type" value="Genomic_DNA"/>
</dbReference>
<keyword evidence="3" id="KW-0520">NAD</keyword>
<keyword evidence="1" id="KW-0479">Metal-binding</keyword>
<name>A0A290Q3X9_9BACT</name>
<dbReference type="NCBIfam" id="TIGR00557">
    <property type="entry name" value="pdxA"/>
    <property type="match status" value="1"/>
</dbReference>
<gene>
    <name evidence="4" type="primary">pdxA</name>
    <name evidence="4" type="ORF">CMV30_05080</name>
</gene>
<dbReference type="InterPro" id="IPR005255">
    <property type="entry name" value="PdxA_fam"/>
</dbReference>
<evidence type="ECO:0000313" key="4">
    <source>
        <dbReference type="EMBL" id="ATC63375.1"/>
    </source>
</evidence>
<keyword evidence="2" id="KW-0560">Oxidoreductase</keyword>
<dbReference type="PANTHER" id="PTHR30004:SF6">
    <property type="entry name" value="D-THREONATE 4-PHOSPHATE DEHYDROGENASE"/>
    <property type="match status" value="1"/>
</dbReference>
<dbReference type="Proteomes" id="UP000217265">
    <property type="component" value="Chromosome"/>
</dbReference>